<organism evidence="1 2">
    <name type="scientific">Rhizopus azygosporus</name>
    <name type="common">Rhizopus microsporus var. azygosporus</name>
    <dbReference type="NCBI Taxonomy" id="86630"/>
    <lineage>
        <taxon>Eukaryota</taxon>
        <taxon>Fungi</taxon>
        <taxon>Fungi incertae sedis</taxon>
        <taxon>Mucoromycota</taxon>
        <taxon>Mucoromycotina</taxon>
        <taxon>Mucoromycetes</taxon>
        <taxon>Mucorales</taxon>
        <taxon>Mucorineae</taxon>
        <taxon>Rhizopodaceae</taxon>
        <taxon>Rhizopus</taxon>
    </lineage>
</organism>
<gene>
    <name evidence="1" type="ORF">CU097_006529</name>
</gene>
<dbReference type="AlphaFoldDB" id="A0A367JX05"/>
<name>A0A367JX05_RHIAZ</name>
<dbReference type="EMBL" id="PJQL01000578">
    <property type="protein sequence ID" value="RCH94438.1"/>
    <property type="molecule type" value="Genomic_DNA"/>
</dbReference>
<protein>
    <submittedName>
        <fullName evidence="1">Uncharacterized protein</fullName>
    </submittedName>
</protein>
<proteinExistence type="predicted"/>
<comment type="caution">
    <text evidence="1">The sequence shown here is derived from an EMBL/GenBank/DDBJ whole genome shotgun (WGS) entry which is preliminary data.</text>
</comment>
<dbReference type="OrthoDB" id="2220024at2759"/>
<reference evidence="1 2" key="1">
    <citation type="journal article" date="2018" name="G3 (Bethesda)">
        <title>Phylogenetic and Phylogenomic Definition of Rhizopus Species.</title>
        <authorList>
            <person name="Gryganskyi A.P."/>
            <person name="Golan J."/>
            <person name="Dolatabadi S."/>
            <person name="Mondo S."/>
            <person name="Robb S."/>
            <person name="Idnurm A."/>
            <person name="Muszewska A."/>
            <person name="Steczkiewicz K."/>
            <person name="Masonjones S."/>
            <person name="Liao H.L."/>
            <person name="Gajdeczka M.T."/>
            <person name="Anike F."/>
            <person name="Vuek A."/>
            <person name="Anishchenko I.M."/>
            <person name="Voigt K."/>
            <person name="de Hoog G.S."/>
            <person name="Smith M.E."/>
            <person name="Heitman J."/>
            <person name="Vilgalys R."/>
            <person name="Stajich J.E."/>
        </authorList>
    </citation>
    <scope>NUCLEOTIDE SEQUENCE [LARGE SCALE GENOMIC DNA]</scope>
    <source>
        <strain evidence="1 2">CBS 357.93</strain>
    </source>
</reference>
<dbReference type="Proteomes" id="UP000252139">
    <property type="component" value="Unassembled WGS sequence"/>
</dbReference>
<evidence type="ECO:0000313" key="1">
    <source>
        <dbReference type="EMBL" id="RCH94438.1"/>
    </source>
</evidence>
<keyword evidence="2" id="KW-1185">Reference proteome</keyword>
<evidence type="ECO:0000313" key="2">
    <source>
        <dbReference type="Proteomes" id="UP000252139"/>
    </source>
</evidence>
<accession>A0A367JX05</accession>
<sequence>MTSKATQEYRHSFITLISQLSEIEQRGQEFFDKIESSVFIPHEPSVIQADFEHLINMISSLETHAKSTGLLSISGQPDIARNLATRNAETLQAVDTFFQEKSRLLTNIRAAVNATSK</sequence>